<keyword evidence="2" id="KW-0812">Transmembrane</keyword>
<feature type="transmembrane region" description="Helical" evidence="2">
    <location>
        <begin position="200"/>
        <end position="224"/>
    </location>
</feature>
<dbReference type="KEGG" id="mis:MICPUN_64400"/>
<feature type="transmembrane region" description="Helical" evidence="2">
    <location>
        <begin position="272"/>
        <end position="290"/>
    </location>
</feature>
<name>C1EHZ4_MICCC</name>
<evidence type="ECO:0000313" key="3">
    <source>
        <dbReference type="EMBL" id="ACO67593.1"/>
    </source>
</evidence>
<protein>
    <submittedName>
        <fullName evidence="3">Uncharacterized protein</fullName>
    </submittedName>
</protein>
<dbReference type="EMBL" id="CP001333">
    <property type="protein sequence ID" value="ACO67593.1"/>
    <property type="molecule type" value="Genomic_DNA"/>
</dbReference>
<keyword evidence="2" id="KW-0472">Membrane</keyword>
<dbReference type="InParanoid" id="C1EHZ4"/>
<dbReference type="GeneID" id="8249442"/>
<evidence type="ECO:0000313" key="4">
    <source>
        <dbReference type="Proteomes" id="UP000002009"/>
    </source>
</evidence>
<evidence type="ECO:0000256" key="1">
    <source>
        <dbReference type="SAM" id="MobiDB-lite"/>
    </source>
</evidence>
<feature type="transmembrane region" description="Helical" evidence="2">
    <location>
        <begin position="76"/>
        <end position="96"/>
    </location>
</feature>
<reference evidence="3 4" key="1">
    <citation type="journal article" date="2009" name="Science">
        <title>Green evolution and dynamic adaptations revealed by genomes of the marine picoeukaryotes Micromonas.</title>
        <authorList>
            <person name="Worden A.Z."/>
            <person name="Lee J.H."/>
            <person name="Mock T."/>
            <person name="Rouze P."/>
            <person name="Simmons M.P."/>
            <person name="Aerts A.L."/>
            <person name="Allen A.E."/>
            <person name="Cuvelier M.L."/>
            <person name="Derelle E."/>
            <person name="Everett M.V."/>
            <person name="Foulon E."/>
            <person name="Grimwood J."/>
            <person name="Gundlach H."/>
            <person name="Henrissat B."/>
            <person name="Napoli C."/>
            <person name="McDonald S.M."/>
            <person name="Parker M.S."/>
            <person name="Rombauts S."/>
            <person name="Salamov A."/>
            <person name="Von Dassow P."/>
            <person name="Badger J.H."/>
            <person name="Coutinho P.M."/>
            <person name="Demir E."/>
            <person name="Dubchak I."/>
            <person name="Gentemann C."/>
            <person name="Eikrem W."/>
            <person name="Gready J.E."/>
            <person name="John U."/>
            <person name="Lanier W."/>
            <person name="Lindquist E.A."/>
            <person name="Lucas S."/>
            <person name="Mayer K.F."/>
            <person name="Moreau H."/>
            <person name="Not F."/>
            <person name="Otillar R."/>
            <person name="Panaud O."/>
            <person name="Pangilinan J."/>
            <person name="Paulsen I."/>
            <person name="Piegu B."/>
            <person name="Poliakov A."/>
            <person name="Robbens S."/>
            <person name="Schmutz J."/>
            <person name="Toulza E."/>
            <person name="Wyss T."/>
            <person name="Zelensky A."/>
            <person name="Zhou K."/>
            <person name="Armbrust E.V."/>
            <person name="Bhattacharya D."/>
            <person name="Goodenough U.W."/>
            <person name="Van de Peer Y."/>
            <person name="Grigoriev I.V."/>
        </authorList>
    </citation>
    <scope>NUCLEOTIDE SEQUENCE [LARGE SCALE GENOMIC DNA]</scope>
    <source>
        <strain evidence="4">RCC299 / NOUM17</strain>
    </source>
</reference>
<keyword evidence="2" id="KW-1133">Transmembrane helix</keyword>
<keyword evidence="4" id="KW-1185">Reference proteome</keyword>
<feature type="region of interest" description="Disordered" evidence="1">
    <location>
        <begin position="337"/>
        <end position="367"/>
    </location>
</feature>
<evidence type="ECO:0000256" key="2">
    <source>
        <dbReference type="SAM" id="Phobius"/>
    </source>
</evidence>
<gene>
    <name evidence="3" type="ORF">MICPUN_64400</name>
</gene>
<dbReference type="RefSeq" id="XP_002506335.1">
    <property type="nucleotide sequence ID" value="XM_002506289.1"/>
</dbReference>
<feature type="transmembrane region" description="Helical" evidence="2">
    <location>
        <begin position="162"/>
        <end position="180"/>
    </location>
</feature>
<sequence>MSISERRRTRFLSDGGDSAGALLADVDVHGFSQVKTNSPVARLPDADWVRAMDAPDRHDTMVEATELAQNNEYKSYHSGVVIASYCVVAVVAVLAARDVQKQRAARPGGVSADLVGAAAGKDGVSRFALGLGRLFWLLFGVFFVGYHLCYENILHHTDGMEYLSDWTIVLLCFVMGLLSWHSLVKDPEGSVPGWVTELAVIAYAVAWSSNIMSTVGAWYSFFFYPICETLEGVNNWPWCYLEWYRLTEHGLNMLVLLGDWRWGCVPLRRKDLGWSVLFLEVYALWAWYLMFKTGRCPYDMFDFATGWGELPWLMAALGGIAICHALARWAHVRRDDAAGRDPEGEGGGTLPTRARQGGGYKSLDGSG</sequence>
<dbReference type="AlphaFoldDB" id="C1EHZ4"/>
<proteinExistence type="predicted"/>
<dbReference type="OrthoDB" id="419711at2759"/>
<dbReference type="Proteomes" id="UP000002009">
    <property type="component" value="Chromosome 15"/>
</dbReference>
<organism evidence="3 4">
    <name type="scientific">Micromonas commoda (strain RCC299 / NOUM17 / CCMP2709)</name>
    <name type="common">Picoplanktonic green alga</name>
    <dbReference type="NCBI Taxonomy" id="296587"/>
    <lineage>
        <taxon>Eukaryota</taxon>
        <taxon>Viridiplantae</taxon>
        <taxon>Chlorophyta</taxon>
        <taxon>Mamiellophyceae</taxon>
        <taxon>Mamiellales</taxon>
        <taxon>Mamiellaceae</taxon>
        <taxon>Micromonas</taxon>
    </lineage>
</organism>
<feature type="transmembrane region" description="Helical" evidence="2">
    <location>
        <begin position="134"/>
        <end position="150"/>
    </location>
</feature>
<accession>C1EHZ4</accession>
<feature type="transmembrane region" description="Helical" evidence="2">
    <location>
        <begin position="310"/>
        <end position="330"/>
    </location>
</feature>
<feature type="compositionally biased region" description="Gly residues" evidence="1">
    <location>
        <begin position="356"/>
        <end position="367"/>
    </location>
</feature>